<reference evidence="11 12" key="1">
    <citation type="submission" date="2019-02" db="EMBL/GenBank/DDBJ databases">
        <title>Deep-cultivation of Planctomycetes and their phenomic and genomic characterization uncovers novel biology.</title>
        <authorList>
            <person name="Wiegand S."/>
            <person name="Jogler M."/>
            <person name="Boedeker C."/>
            <person name="Pinto D."/>
            <person name="Vollmers J."/>
            <person name="Rivas-Marin E."/>
            <person name="Kohn T."/>
            <person name="Peeters S.H."/>
            <person name="Heuer A."/>
            <person name="Rast P."/>
            <person name="Oberbeckmann S."/>
            <person name="Bunk B."/>
            <person name="Jeske O."/>
            <person name="Meyerdierks A."/>
            <person name="Storesund J.E."/>
            <person name="Kallscheuer N."/>
            <person name="Luecker S."/>
            <person name="Lage O.M."/>
            <person name="Pohl T."/>
            <person name="Merkel B.J."/>
            <person name="Hornburger P."/>
            <person name="Mueller R.-W."/>
            <person name="Bruemmer F."/>
            <person name="Labrenz M."/>
            <person name="Spormann A.M."/>
            <person name="Op den Camp H."/>
            <person name="Overmann J."/>
            <person name="Amann R."/>
            <person name="Jetten M.S.M."/>
            <person name="Mascher T."/>
            <person name="Medema M.H."/>
            <person name="Devos D.P."/>
            <person name="Kaster A.-K."/>
            <person name="Ovreas L."/>
            <person name="Rohde M."/>
            <person name="Galperin M.Y."/>
            <person name="Jogler C."/>
        </authorList>
    </citation>
    <scope>NUCLEOTIDE SEQUENCE [LARGE SCALE GENOMIC DNA]</scope>
    <source>
        <strain evidence="11 12">Spa11</strain>
    </source>
</reference>
<proteinExistence type="predicted"/>
<feature type="coiled-coil region" evidence="6">
    <location>
        <begin position="774"/>
        <end position="820"/>
    </location>
</feature>
<feature type="domain" description="ABC-type uncharacterised transport system" evidence="9">
    <location>
        <begin position="427"/>
        <end position="754"/>
    </location>
</feature>
<dbReference type="GO" id="GO:0005886">
    <property type="term" value="C:plasma membrane"/>
    <property type="evidence" value="ECO:0007669"/>
    <property type="project" value="UniProtKB-SubCell"/>
</dbReference>
<dbReference type="PANTHER" id="PTHR30294">
    <property type="entry name" value="MEMBRANE COMPONENT OF ABC TRANSPORTER YHHJ-RELATED"/>
    <property type="match status" value="1"/>
</dbReference>
<name>A0A518KCN7_9BACT</name>
<feature type="domain" description="DUF7088" evidence="10">
    <location>
        <begin position="285"/>
        <end position="394"/>
    </location>
</feature>
<gene>
    <name evidence="11" type="ORF">Spa11_37740</name>
</gene>
<dbReference type="RefSeq" id="WP_145114974.1">
    <property type="nucleotide sequence ID" value="NZ_CP036349.1"/>
</dbReference>
<feature type="transmembrane region" description="Helical" evidence="8">
    <location>
        <begin position="879"/>
        <end position="901"/>
    </location>
</feature>
<feature type="transmembrane region" description="Helical" evidence="8">
    <location>
        <begin position="213"/>
        <end position="234"/>
    </location>
</feature>
<evidence type="ECO:0000256" key="4">
    <source>
        <dbReference type="ARBA" id="ARBA00022989"/>
    </source>
</evidence>
<evidence type="ECO:0000259" key="10">
    <source>
        <dbReference type="Pfam" id="PF23357"/>
    </source>
</evidence>
<organism evidence="11 12">
    <name type="scientific">Botrimarina mediterranea</name>
    <dbReference type="NCBI Taxonomy" id="2528022"/>
    <lineage>
        <taxon>Bacteria</taxon>
        <taxon>Pseudomonadati</taxon>
        <taxon>Planctomycetota</taxon>
        <taxon>Planctomycetia</taxon>
        <taxon>Pirellulales</taxon>
        <taxon>Lacipirellulaceae</taxon>
        <taxon>Botrimarina</taxon>
    </lineage>
</organism>
<dbReference type="InterPro" id="IPR055396">
    <property type="entry name" value="DUF7088"/>
</dbReference>
<dbReference type="Pfam" id="PF12679">
    <property type="entry name" value="ABC2_membrane_2"/>
    <property type="match status" value="1"/>
</dbReference>
<keyword evidence="3 8" id="KW-0812">Transmembrane</keyword>
<accession>A0A518KCN7</accession>
<comment type="subcellular location">
    <subcellularLocation>
        <location evidence="1">Cell membrane</location>
        <topology evidence="1">Multi-pass membrane protein</topology>
    </subcellularLocation>
</comment>
<keyword evidence="6" id="KW-0175">Coiled coil</keyword>
<feature type="region of interest" description="Disordered" evidence="7">
    <location>
        <begin position="687"/>
        <end position="707"/>
    </location>
</feature>
<sequence>MNWTVLHAIFRRDFVSYFSNPTGYVFICVFVMLTSLAAFWPPEFFSNNLANLDQLSKWMPFILLAFIPAITMSIWAEERRQGTDELLLTMPATDFDVVMGKFKAGVAIFTVALLFSMFSVFLVFRWGLGNPDGGLFLGSYLGYWFVGVAMLSVGMVASFLTSNLTVGFILGAIFNAPLALFGAADLIVKSPALAQTIRQWSASEQFADFERGVVSLSSVMYFVSITAVMLYVCMVLISKRHWAGREDGESKGGHYLLRTLSLLVVVGALNVFLSNNDRRLDMTTENLNSLSVKTRQLVKDLSADDDVPPIQIDAYVSPQVPAEYAAQKRDLISTLSELSSLSGGKIRVTKHEIENFSEEATLAEKRFGIEARSVATKDRGSRTTQEIFLGAAFTCGLDKVVIPFIDKGVPAEYEVIRSITTVAQEKRQRLGVLKTAANLYGGFTMQGPIPKARIVEELEKQYDVVEVDPANPITERFDVLLAVQPSSLGPAELDNFVDAVRSGQPVAIFEDPAPQLWRDVVGTAEPNPPQGGGMMGMFGGGQPGAPKGDINQLWKTLGVEVAGDEVIYQEFNPYPRAGSGPDAITPAWVFVDEGEPGAEQPFNPDDAIVSGLRQLLFFYPGAVEQSDGSKLEFTPLATTGNLTGYVPQSELRRAQGNMALPFRPTGSPYIMAARVSGVADDREQLSLDELDKKSDDDEEDQADAAEKKEEVTINAVVVSDIDALSDVFFAIREMGEEEDAIVQWNFQNVAFVLNTLDSLAGDDRFLEVRKRTRNHRILEKIEEATKKHRDLAAENREKFIEDAKAQIQGVQEEFSKKIAEIQTNTDLSALEKRQRVEQAQVLYGRSTEVRVAKLQAERDRQIRQSERDLAAQVRGVQDFYKLSAVLVPPILPILLAMLVYFHRRESEREGVSKTRLRFGGKSVAERRAEAAAAMQKK</sequence>
<dbReference type="Proteomes" id="UP000316426">
    <property type="component" value="Chromosome"/>
</dbReference>
<evidence type="ECO:0000256" key="8">
    <source>
        <dbReference type="SAM" id="Phobius"/>
    </source>
</evidence>
<dbReference type="GO" id="GO:0140359">
    <property type="term" value="F:ABC-type transporter activity"/>
    <property type="evidence" value="ECO:0007669"/>
    <property type="project" value="InterPro"/>
</dbReference>
<evidence type="ECO:0000313" key="11">
    <source>
        <dbReference type="EMBL" id="QDV75556.1"/>
    </source>
</evidence>
<feature type="transmembrane region" description="Helical" evidence="8">
    <location>
        <begin position="255"/>
        <end position="273"/>
    </location>
</feature>
<evidence type="ECO:0000259" key="9">
    <source>
        <dbReference type="Pfam" id="PF09822"/>
    </source>
</evidence>
<keyword evidence="2" id="KW-1003">Cell membrane</keyword>
<dbReference type="EMBL" id="CP036349">
    <property type="protein sequence ID" value="QDV75556.1"/>
    <property type="molecule type" value="Genomic_DNA"/>
</dbReference>
<dbReference type="InterPro" id="IPR019196">
    <property type="entry name" value="ABC_transp_unknown"/>
</dbReference>
<feature type="transmembrane region" description="Helical" evidence="8">
    <location>
        <begin position="106"/>
        <end position="128"/>
    </location>
</feature>
<keyword evidence="12" id="KW-1185">Reference proteome</keyword>
<dbReference type="AlphaFoldDB" id="A0A518KCN7"/>
<feature type="transmembrane region" description="Helical" evidence="8">
    <location>
        <begin position="140"/>
        <end position="160"/>
    </location>
</feature>
<keyword evidence="4 8" id="KW-1133">Transmembrane helix</keyword>
<evidence type="ECO:0000256" key="3">
    <source>
        <dbReference type="ARBA" id="ARBA00022692"/>
    </source>
</evidence>
<dbReference type="PANTHER" id="PTHR30294:SF29">
    <property type="entry name" value="MULTIDRUG ABC TRANSPORTER PERMEASE YBHS-RELATED"/>
    <property type="match status" value="1"/>
</dbReference>
<evidence type="ECO:0000256" key="2">
    <source>
        <dbReference type="ARBA" id="ARBA00022475"/>
    </source>
</evidence>
<dbReference type="Pfam" id="PF23357">
    <property type="entry name" value="DUF7088"/>
    <property type="match status" value="1"/>
</dbReference>
<evidence type="ECO:0000256" key="6">
    <source>
        <dbReference type="SAM" id="Coils"/>
    </source>
</evidence>
<protein>
    <submittedName>
        <fullName evidence="11">ABC-type uncharacterized transport system</fullName>
    </submittedName>
</protein>
<dbReference type="KEGG" id="bmei:Spa11_37740"/>
<keyword evidence="5 8" id="KW-0472">Membrane</keyword>
<feature type="transmembrane region" description="Helical" evidence="8">
    <location>
        <begin position="58"/>
        <end position="76"/>
    </location>
</feature>
<dbReference type="Pfam" id="PF09822">
    <property type="entry name" value="ABC_transp_aux"/>
    <property type="match status" value="1"/>
</dbReference>
<evidence type="ECO:0000256" key="1">
    <source>
        <dbReference type="ARBA" id="ARBA00004651"/>
    </source>
</evidence>
<evidence type="ECO:0000313" key="12">
    <source>
        <dbReference type="Proteomes" id="UP000316426"/>
    </source>
</evidence>
<evidence type="ECO:0000256" key="5">
    <source>
        <dbReference type="ARBA" id="ARBA00023136"/>
    </source>
</evidence>
<feature type="transmembrane region" description="Helical" evidence="8">
    <location>
        <begin position="167"/>
        <end position="188"/>
    </location>
</feature>
<evidence type="ECO:0000256" key="7">
    <source>
        <dbReference type="SAM" id="MobiDB-lite"/>
    </source>
</evidence>
<dbReference type="InterPro" id="IPR051449">
    <property type="entry name" value="ABC-2_transporter_component"/>
</dbReference>
<feature type="transmembrane region" description="Helical" evidence="8">
    <location>
        <begin position="21"/>
        <end position="38"/>
    </location>
</feature>